<dbReference type="Gene3D" id="2.40.30.170">
    <property type="match status" value="1"/>
</dbReference>
<dbReference type="Pfam" id="PF19335">
    <property type="entry name" value="HMBD"/>
    <property type="match status" value="1"/>
</dbReference>
<dbReference type="Pfam" id="PF25954">
    <property type="entry name" value="Beta-barrel_RND_2"/>
    <property type="match status" value="1"/>
</dbReference>
<organism evidence="9 10">
    <name type="scientific">Aquimarina mytili</name>
    <dbReference type="NCBI Taxonomy" id="874423"/>
    <lineage>
        <taxon>Bacteria</taxon>
        <taxon>Pseudomonadati</taxon>
        <taxon>Bacteroidota</taxon>
        <taxon>Flavobacteriia</taxon>
        <taxon>Flavobacteriales</taxon>
        <taxon>Flavobacteriaceae</taxon>
        <taxon>Aquimarina</taxon>
    </lineage>
</organism>
<sequence length="408" mass="45565">MKKNILYISIAAIIGLFVGYLIFANKTNSIETHNHLEEDSDQKWTCSMHPQIMQSEPGDCPICGMDLIPAEIEDDHIVSDQFKMTKNAITLANIQTMIVGQDEFENDVLTISGKIKENETTSAVQSGYFSGRIERLYINAVGETVNQGQLLGTIYSPELVAAQQELLTAVSLKASQPELYEAVRTKLKLWKLSEKQINQIEVSGKIKENFPIYASVSGIVSKKIVEQGDYVKQGQPLFNVTNLNTVWAVFDIYENQVASIKKGQKINVVIKAYPNKKYESSISFINPVLDVNTRTVEARVELNNKEKLLKPGMFVSGTVINPNSQKNQESIVIPASAVLWTGKRSLVYVKTHANEPIFEMREVVIGDQNEKMYTIYSGLQKGEQIVTQGTFTVDAAAQLQGKKSMMNR</sequence>
<dbReference type="Pfam" id="PF25869">
    <property type="entry name" value="3HB_CusB"/>
    <property type="match status" value="1"/>
</dbReference>
<dbReference type="SUPFAM" id="SSF111369">
    <property type="entry name" value="HlyD-like secretion proteins"/>
    <property type="match status" value="1"/>
</dbReference>
<dbReference type="InterPro" id="IPR006143">
    <property type="entry name" value="RND_pump_MFP"/>
</dbReference>
<feature type="domain" description="CusB-like three alpha-helical bundle" evidence="5">
    <location>
        <begin position="158"/>
        <end position="207"/>
    </location>
</feature>
<reference evidence="9" key="1">
    <citation type="submission" date="2021-01" db="EMBL/GenBank/DDBJ databases">
        <authorList>
            <person name="Zhong Y.L."/>
        </authorList>
    </citation>
    <scope>NUCLEOTIDE SEQUENCE</scope>
    <source>
        <strain evidence="9">KCTC 23302</strain>
    </source>
</reference>
<dbReference type="InterPro" id="IPR058791">
    <property type="entry name" value="3HB_CusB"/>
</dbReference>
<dbReference type="FunFam" id="2.40.30.170:FF:000010">
    <property type="entry name" value="Efflux RND transporter periplasmic adaptor subunit"/>
    <property type="match status" value="1"/>
</dbReference>
<keyword evidence="3" id="KW-1133">Transmembrane helix</keyword>
<evidence type="ECO:0000259" key="4">
    <source>
        <dbReference type="Pfam" id="PF19335"/>
    </source>
</evidence>
<keyword evidence="3" id="KW-0812">Transmembrane</keyword>
<dbReference type="Gene3D" id="2.40.420.20">
    <property type="match status" value="1"/>
</dbReference>
<dbReference type="GO" id="GO:0030288">
    <property type="term" value="C:outer membrane-bounded periplasmic space"/>
    <property type="evidence" value="ECO:0007669"/>
    <property type="project" value="TreeGrafter"/>
</dbReference>
<evidence type="ECO:0000259" key="6">
    <source>
        <dbReference type="Pfam" id="PF25919"/>
    </source>
</evidence>
<dbReference type="NCBIfam" id="TIGR01730">
    <property type="entry name" value="RND_mfp"/>
    <property type="match status" value="1"/>
</dbReference>
<dbReference type="AlphaFoldDB" id="A0A936ZR23"/>
<dbReference type="GO" id="GO:0046914">
    <property type="term" value="F:transition metal ion binding"/>
    <property type="evidence" value="ECO:0007669"/>
    <property type="project" value="TreeGrafter"/>
</dbReference>
<comment type="caution">
    <text evidence="9">The sequence shown here is derived from an EMBL/GenBank/DDBJ whole genome shotgun (WGS) entry which is preliminary data.</text>
</comment>
<evidence type="ECO:0000259" key="5">
    <source>
        <dbReference type="Pfam" id="PF25869"/>
    </source>
</evidence>
<evidence type="ECO:0000259" key="8">
    <source>
        <dbReference type="Pfam" id="PF25975"/>
    </source>
</evidence>
<evidence type="ECO:0000256" key="3">
    <source>
        <dbReference type="SAM" id="Phobius"/>
    </source>
</evidence>
<gene>
    <name evidence="9" type="ORF">JJQ60_04335</name>
</gene>
<dbReference type="PANTHER" id="PTHR30097:SF15">
    <property type="entry name" value="CATION EFFLUX SYSTEM PROTEIN CUSB"/>
    <property type="match status" value="1"/>
</dbReference>
<keyword evidence="3" id="KW-0472">Membrane</keyword>
<dbReference type="InterPro" id="IPR051909">
    <property type="entry name" value="MFP_Cation_Efflux"/>
</dbReference>
<dbReference type="RefSeq" id="WP_201916976.1">
    <property type="nucleotide sequence ID" value="NZ_BAABAX010000021.1"/>
</dbReference>
<dbReference type="GO" id="GO:0060003">
    <property type="term" value="P:copper ion export"/>
    <property type="evidence" value="ECO:0007669"/>
    <property type="project" value="TreeGrafter"/>
</dbReference>
<comment type="similarity">
    <text evidence="1">Belongs to the membrane fusion protein (MFP) (TC 8.A.1) family.</text>
</comment>
<feature type="domain" description="Heavy metal binding" evidence="4">
    <location>
        <begin position="43"/>
        <end position="70"/>
    </location>
</feature>
<dbReference type="Gene3D" id="6.10.140.730">
    <property type="match status" value="1"/>
</dbReference>
<evidence type="ECO:0000256" key="2">
    <source>
        <dbReference type="ARBA" id="ARBA00022448"/>
    </source>
</evidence>
<keyword evidence="2" id="KW-0813">Transport</keyword>
<dbReference type="GO" id="GO:0015679">
    <property type="term" value="P:plasma membrane copper ion transport"/>
    <property type="evidence" value="ECO:0007669"/>
    <property type="project" value="TreeGrafter"/>
</dbReference>
<evidence type="ECO:0000313" key="9">
    <source>
        <dbReference type="EMBL" id="MBL0682732.1"/>
    </source>
</evidence>
<dbReference type="Proteomes" id="UP000651057">
    <property type="component" value="Unassembled WGS sequence"/>
</dbReference>
<dbReference type="GO" id="GO:0016020">
    <property type="term" value="C:membrane"/>
    <property type="evidence" value="ECO:0007669"/>
    <property type="project" value="InterPro"/>
</dbReference>
<protein>
    <submittedName>
        <fullName evidence="9">Efflux RND transporter periplasmic adaptor subunit</fullName>
    </submittedName>
</protein>
<feature type="domain" description="CusB-like beta-barrel" evidence="7">
    <location>
        <begin position="245"/>
        <end position="318"/>
    </location>
</feature>
<dbReference type="PANTHER" id="PTHR30097">
    <property type="entry name" value="CATION EFFLUX SYSTEM PROTEIN CUSB"/>
    <property type="match status" value="1"/>
</dbReference>
<evidence type="ECO:0000313" key="10">
    <source>
        <dbReference type="Proteomes" id="UP000651057"/>
    </source>
</evidence>
<feature type="domain" description="CusB-like barrel-sandwich hybrid" evidence="6">
    <location>
        <begin position="129"/>
        <end position="240"/>
    </location>
</feature>
<dbReference type="Pfam" id="PF25975">
    <property type="entry name" value="CzcB_C"/>
    <property type="match status" value="1"/>
</dbReference>
<keyword evidence="10" id="KW-1185">Reference proteome</keyword>
<name>A0A936ZR23_9FLAO</name>
<feature type="domain" description="CzcB-like C-terminal circularly permuted SH3-like" evidence="8">
    <location>
        <begin position="331"/>
        <end position="393"/>
    </location>
</feature>
<dbReference type="InterPro" id="IPR058649">
    <property type="entry name" value="CzcB_C"/>
</dbReference>
<accession>A0A936ZR23</accession>
<proteinExistence type="inferred from homology"/>
<evidence type="ECO:0000256" key="1">
    <source>
        <dbReference type="ARBA" id="ARBA00009477"/>
    </source>
</evidence>
<dbReference type="InterPro" id="IPR058790">
    <property type="entry name" value="BSH_CusB"/>
</dbReference>
<dbReference type="InterPro" id="IPR058792">
    <property type="entry name" value="Beta-barrel_RND_2"/>
</dbReference>
<feature type="transmembrane region" description="Helical" evidence="3">
    <location>
        <begin position="5"/>
        <end position="23"/>
    </location>
</feature>
<dbReference type="GO" id="GO:0022857">
    <property type="term" value="F:transmembrane transporter activity"/>
    <property type="evidence" value="ECO:0007669"/>
    <property type="project" value="InterPro"/>
</dbReference>
<dbReference type="Pfam" id="PF25919">
    <property type="entry name" value="BSH_CusB"/>
    <property type="match status" value="1"/>
</dbReference>
<dbReference type="EMBL" id="JAERQJ010000001">
    <property type="protein sequence ID" value="MBL0682732.1"/>
    <property type="molecule type" value="Genomic_DNA"/>
</dbReference>
<dbReference type="InterPro" id="IPR045800">
    <property type="entry name" value="HMBD"/>
</dbReference>
<evidence type="ECO:0000259" key="7">
    <source>
        <dbReference type="Pfam" id="PF25954"/>
    </source>
</evidence>